<dbReference type="Proteomes" id="UP001215231">
    <property type="component" value="Chromosome"/>
</dbReference>
<evidence type="ECO:0000259" key="2">
    <source>
        <dbReference type="Pfam" id="PF12697"/>
    </source>
</evidence>
<dbReference type="GO" id="GO:0016787">
    <property type="term" value="F:hydrolase activity"/>
    <property type="evidence" value="ECO:0007669"/>
    <property type="project" value="UniProtKB-KW"/>
</dbReference>
<dbReference type="InterPro" id="IPR000073">
    <property type="entry name" value="AB_hydrolase_1"/>
</dbReference>
<name>A0ABY7VEJ2_9GAMM</name>
<feature type="domain" description="AB hydrolase-1" evidence="2">
    <location>
        <begin position="35"/>
        <end position="250"/>
    </location>
</feature>
<dbReference type="PANTHER" id="PTHR37017">
    <property type="entry name" value="AB HYDROLASE-1 DOMAIN-CONTAINING PROTEIN-RELATED"/>
    <property type="match status" value="1"/>
</dbReference>
<accession>A0ABY7VEJ2</accession>
<dbReference type="Pfam" id="PF12697">
    <property type="entry name" value="Abhydrolase_6"/>
    <property type="match status" value="1"/>
</dbReference>
<dbReference type="RefSeq" id="WP_274051708.1">
    <property type="nucleotide sequence ID" value="NZ_CP059693.1"/>
</dbReference>
<evidence type="ECO:0000313" key="3">
    <source>
        <dbReference type="EMBL" id="WDE11559.1"/>
    </source>
</evidence>
<evidence type="ECO:0000256" key="1">
    <source>
        <dbReference type="SAM" id="SignalP"/>
    </source>
</evidence>
<dbReference type="PANTHER" id="PTHR37017:SF11">
    <property type="entry name" value="ESTERASE_LIPASE_THIOESTERASE DOMAIN-CONTAINING PROTEIN"/>
    <property type="match status" value="1"/>
</dbReference>
<feature type="chain" id="PRO_5046526626" evidence="1">
    <location>
        <begin position="30"/>
        <end position="264"/>
    </location>
</feature>
<feature type="signal peptide" evidence="1">
    <location>
        <begin position="1"/>
        <end position="29"/>
    </location>
</feature>
<evidence type="ECO:0000313" key="4">
    <source>
        <dbReference type="Proteomes" id="UP001215231"/>
    </source>
</evidence>
<dbReference type="InterPro" id="IPR029058">
    <property type="entry name" value="AB_hydrolase_fold"/>
</dbReference>
<reference evidence="3 4" key="1">
    <citation type="journal article" date="2022" name="Mar. Drugs">
        <title>Bioassay-Guided Fractionation Leads to the Detection of Cholic Acid Generated by the Rare Thalassomonas sp.</title>
        <authorList>
            <person name="Pheiffer F."/>
            <person name="Schneider Y.K."/>
            <person name="Hansen E.H."/>
            <person name="Andersen J.H."/>
            <person name="Isaksson J."/>
            <person name="Busche T."/>
            <person name="R C."/>
            <person name="Kalinowski J."/>
            <person name="Zyl L.V."/>
            <person name="Trindade M."/>
        </authorList>
    </citation>
    <scope>NUCLEOTIDE SEQUENCE [LARGE SCALE GENOMIC DNA]</scope>
    <source>
        <strain evidence="3 4">A5K-61T</strain>
    </source>
</reference>
<keyword evidence="1" id="KW-0732">Signal</keyword>
<protein>
    <submittedName>
        <fullName evidence="3">Alpha/beta hydrolase</fullName>
    </submittedName>
</protein>
<keyword evidence="3" id="KW-0378">Hydrolase</keyword>
<sequence length="264" mass="28813">MNINFISRIKISKLVAVFMFSVLAMQAHAEAVKNIVLVHGAFVDASSWNKVMSRLMDKGYNVSAVQNPLTSLADDVEATQRVLDAIEGPVVLVGYSWGGVPITEAGNDPKVKGLVYIAAIAPDEGESTNDMLELEPAQAEMPGLSALIVDDYGNNLVKRDEYHFALAHDSNPRAIRLMAAAQTPMSTYAYADQVTQAAWRTKPSWYAVSEDDHIVTPKIQHWMADRMKATKISINSAHASILSHPGKVARLIDKAAKSFKGTTF</sequence>
<dbReference type="SUPFAM" id="SSF53474">
    <property type="entry name" value="alpha/beta-Hydrolases"/>
    <property type="match status" value="1"/>
</dbReference>
<dbReference type="Gene3D" id="3.40.50.1820">
    <property type="entry name" value="alpha/beta hydrolase"/>
    <property type="match status" value="1"/>
</dbReference>
<keyword evidence="4" id="KW-1185">Reference proteome</keyword>
<organism evidence="3 4">
    <name type="scientific">Thalassomonas haliotis</name>
    <dbReference type="NCBI Taxonomy" id="485448"/>
    <lineage>
        <taxon>Bacteria</taxon>
        <taxon>Pseudomonadati</taxon>
        <taxon>Pseudomonadota</taxon>
        <taxon>Gammaproteobacteria</taxon>
        <taxon>Alteromonadales</taxon>
        <taxon>Colwelliaceae</taxon>
        <taxon>Thalassomonas</taxon>
    </lineage>
</organism>
<gene>
    <name evidence="3" type="ORF">H3N35_25705</name>
</gene>
<dbReference type="InterPro" id="IPR052897">
    <property type="entry name" value="Sec-Metab_Biosynth_Hydrolase"/>
</dbReference>
<proteinExistence type="predicted"/>
<dbReference type="EMBL" id="CP059693">
    <property type="protein sequence ID" value="WDE11559.1"/>
    <property type="molecule type" value="Genomic_DNA"/>
</dbReference>